<dbReference type="InterPro" id="IPR013122">
    <property type="entry name" value="PKD1_2_channel"/>
</dbReference>
<evidence type="ECO:0000256" key="1">
    <source>
        <dbReference type="ARBA" id="ARBA00004141"/>
    </source>
</evidence>
<accession>A0ABQ7GKC7</accession>
<dbReference type="Pfam" id="PF08016">
    <property type="entry name" value="PKD_channel"/>
    <property type="match status" value="1"/>
</dbReference>
<feature type="compositionally biased region" description="Polar residues" evidence="5">
    <location>
        <begin position="570"/>
        <end position="603"/>
    </location>
</feature>
<evidence type="ECO:0000256" key="5">
    <source>
        <dbReference type="SAM" id="MobiDB-lite"/>
    </source>
</evidence>
<dbReference type="InterPro" id="IPR051223">
    <property type="entry name" value="Polycystin"/>
</dbReference>
<feature type="transmembrane region" description="Helical" evidence="6">
    <location>
        <begin position="12"/>
        <end position="32"/>
    </location>
</feature>
<feature type="compositionally biased region" description="Low complexity" evidence="5">
    <location>
        <begin position="551"/>
        <end position="569"/>
    </location>
</feature>
<dbReference type="PANTHER" id="PTHR10877">
    <property type="entry name" value="POLYCYSTIN FAMILY MEMBER"/>
    <property type="match status" value="1"/>
</dbReference>
<gene>
    <name evidence="8" type="ORF">DUNSADRAFT_8006</name>
</gene>
<evidence type="ECO:0000256" key="2">
    <source>
        <dbReference type="ARBA" id="ARBA00022692"/>
    </source>
</evidence>
<keyword evidence="2 6" id="KW-0812">Transmembrane</keyword>
<sequence length="686" mass="74621">MPTDCFPAKFFKYFALCGIAILLLIVRVLRRMDFQPNLGVVTRSLWLAGSDLIHFAIVFFMVFIIYALLAHLAFGHSIEKFSTFDSAVSTCFEVLLGNIGVNAQLRELPKLQAVAGGIFFWTYQLLVFFVMLNFLLAIIVDAFSEVKEQTQEGAHVPIELLHLFKDKWQSLRNLLNPKYISDSKVEALLRQWAGEDKQNKDKVTHQRTVLKVLDEQMEEQDLQAVLMEVLHSVPPGKQHSREEEIRNQVQATLCCMPSSRPNRATRKDVKQAAKFMLDRFGVKIEVPGAKPEHDDTWGGDGAKGEGMYAEQEDEPVEYLGEESLEPVGGPQHKEMERSAWERCLPKWTRRFPKKGGAASISNMLKKVLNRGQPQPDSEQDGAQSPDSAAMPDPELAAVEQELRIQRQSLQNRPTPAAAPSGEIEEAPIEPEVPPEQAAAAEKRRAEAEAARTEERMKLKVAMDRLAVVQAALTSSQEQLLQDQAQLAQLMREIPVLPQQQTPSIGARSAATSSEPTGPNDNSRGSRVSAPNSEPRSSGNSNERTGPGNNSGGSRVSASSSEPRSSGNNSERTGPGNNSGGSRVSAPSSEPRRASTSSEPTGPGNSSGGPRVAAPSSVPRSASTRSEPSRPGINIGGSRLSASSSQPRITTTSSEPRSAGDNSEPRDAGNDSGSRSTGDISEARSNK</sequence>
<comment type="caution">
    <text evidence="8">The sequence shown here is derived from an EMBL/GenBank/DDBJ whole genome shotgun (WGS) entry which is preliminary data.</text>
</comment>
<feature type="compositionally biased region" description="Basic and acidic residues" evidence="5">
    <location>
        <begin position="440"/>
        <end position="450"/>
    </location>
</feature>
<feature type="domain" description="Polycystin cation channel PKD1/PKD2" evidence="7">
    <location>
        <begin position="14"/>
        <end position="146"/>
    </location>
</feature>
<keyword evidence="3 6" id="KW-1133">Transmembrane helix</keyword>
<evidence type="ECO:0000256" key="4">
    <source>
        <dbReference type="ARBA" id="ARBA00023136"/>
    </source>
</evidence>
<feature type="region of interest" description="Disordered" evidence="5">
    <location>
        <begin position="351"/>
        <end position="450"/>
    </location>
</feature>
<feature type="transmembrane region" description="Helical" evidence="6">
    <location>
        <begin position="118"/>
        <end position="140"/>
    </location>
</feature>
<reference evidence="8" key="1">
    <citation type="submission" date="2017-08" db="EMBL/GenBank/DDBJ databases">
        <authorList>
            <person name="Polle J.E."/>
            <person name="Barry K."/>
            <person name="Cushman J."/>
            <person name="Schmutz J."/>
            <person name="Tran D."/>
            <person name="Hathwaick L.T."/>
            <person name="Yim W.C."/>
            <person name="Jenkins J."/>
            <person name="Mckie-Krisberg Z.M."/>
            <person name="Prochnik S."/>
            <person name="Lindquist E."/>
            <person name="Dockter R.B."/>
            <person name="Adam C."/>
            <person name="Molina H."/>
            <person name="Bunkerborg J."/>
            <person name="Jin E."/>
            <person name="Buchheim M."/>
            <person name="Magnuson J."/>
        </authorList>
    </citation>
    <scope>NUCLEOTIDE SEQUENCE</scope>
    <source>
        <strain evidence="8">CCAP 19/18</strain>
    </source>
</reference>
<feature type="compositionally biased region" description="Polar residues" evidence="5">
    <location>
        <begin position="639"/>
        <end position="655"/>
    </location>
</feature>
<dbReference type="EMBL" id="MU069725">
    <property type="protein sequence ID" value="KAF5835062.1"/>
    <property type="molecule type" value="Genomic_DNA"/>
</dbReference>
<organism evidence="8 9">
    <name type="scientific">Dunaliella salina</name>
    <name type="common">Green alga</name>
    <name type="synonym">Protococcus salinus</name>
    <dbReference type="NCBI Taxonomy" id="3046"/>
    <lineage>
        <taxon>Eukaryota</taxon>
        <taxon>Viridiplantae</taxon>
        <taxon>Chlorophyta</taxon>
        <taxon>core chlorophytes</taxon>
        <taxon>Chlorophyceae</taxon>
        <taxon>CS clade</taxon>
        <taxon>Chlamydomonadales</taxon>
        <taxon>Dunaliellaceae</taxon>
        <taxon>Dunaliella</taxon>
    </lineage>
</organism>
<dbReference type="Proteomes" id="UP000815325">
    <property type="component" value="Unassembled WGS sequence"/>
</dbReference>
<proteinExistence type="predicted"/>
<dbReference type="PANTHER" id="PTHR10877:SF183">
    <property type="entry name" value="AT14535P-RELATED"/>
    <property type="match status" value="1"/>
</dbReference>
<feature type="compositionally biased region" description="Polar residues" evidence="5">
    <location>
        <begin position="371"/>
        <end position="386"/>
    </location>
</feature>
<dbReference type="Gene3D" id="1.10.287.70">
    <property type="match status" value="1"/>
</dbReference>
<name>A0ABQ7GKC7_DUNSA</name>
<feature type="compositionally biased region" description="Low complexity" evidence="5">
    <location>
        <begin position="609"/>
        <end position="625"/>
    </location>
</feature>
<evidence type="ECO:0000256" key="6">
    <source>
        <dbReference type="SAM" id="Phobius"/>
    </source>
</evidence>
<feature type="region of interest" description="Disordered" evidence="5">
    <location>
        <begin position="497"/>
        <end position="686"/>
    </location>
</feature>
<keyword evidence="9" id="KW-1185">Reference proteome</keyword>
<comment type="subcellular location">
    <subcellularLocation>
        <location evidence="1">Membrane</location>
        <topology evidence="1">Multi-pass membrane protein</topology>
    </subcellularLocation>
</comment>
<keyword evidence="4 6" id="KW-0472">Membrane</keyword>
<evidence type="ECO:0000259" key="7">
    <source>
        <dbReference type="Pfam" id="PF08016"/>
    </source>
</evidence>
<evidence type="ECO:0000313" key="9">
    <source>
        <dbReference type="Proteomes" id="UP000815325"/>
    </source>
</evidence>
<evidence type="ECO:0000256" key="3">
    <source>
        <dbReference type="ARBA" id="ARBA00022989"/>
    </source>
</evidence>
<feature type="compositionally biased region" description="Polar residues" evidence="5">
    <location>
        <begin position="497"/>
        <end position="543"/>
    </location>
</feature>
<feature type="transmembrane region" description="Helical" evidence="6">
    <location>
        <begin position="52"/>
        <end position="74"/>
    </location>
</feature>
<protein>
    <submittedName>
        <fullName evidence="8">Polycystin cation channel-domain-containing protein</fullName>
    </submittedName>
</protein>
<evidence type="ECO:0000313" key="8">
    <source>
        <dbReference type="EMBL" id="KAF5835062.1"/>
    </source>
</evidence>